<evidence type="ECO:0000259" key="2">
    <source>
        <dbReference type="Pfam" id="PF01878"/>
    </source>
</evidence>
<gene>
    <name evidence="3" type="ORF">Plec18167_002553</name>
</gene>
<feature type="region of interest" description="Disordered" evidence="1">
    <location>
        <begin position="138"/>
        <end position="160"/>
    </location>
</feature>
<evidence type="ECO:0000313" key="3">
    <source>
        <dbReference type="EMBL" id="KAL1883549.1"/>
    </source>
</evidence>
<dbReference type="Gene3D" id="3.10.590.10">
    <property type="entry name" value="ph1033 like domains"/>
    <property type="match status" value="2"/>
</dbReference>
<feature type="region of interest" description="Disordered" evidence="1">
    <location>
        <begin position="66"/>
        <end position="97"/>
    </location>
</feature>
<evidence type="ECO:0000256" key="1">
    <source>
        <dbReference type="SAM" id="MobiDB-lite"/>
    </source>
</evidence>
<dbReference type="PANTHER" id="PTHR14087:SF7">
    <property type="entry name" value="THYMOCYTE NUCLEAR PROTEIN 1"/>
    <property type="match status" value="1"/>
</dbReference>
<proteinExistence type="predicted"/>
<dbReference type="Proteomes" id="UP001583193">
    <property type="component" value="Unassembled WGS sequence"/>
</dbReference>
<keyword evidence="4" id="KW-1185">Reference proteome</keyword>
<sequence>MPPRKRKSEATATVVEDGPKRTRRSLRGAAKADPSKGDDLVQKGLVLSNDLLWICIAMFELETEATASKSDNGHSREQSKSSSKPKAEKKTVKKTNAEGYIEGDNRSYWLMKAEPESRLVKGIDVKFSIDDLEAAGEPEPWDESAFDPSHPYFDPKSSRDKPKWDVVHVEFRRKFNRLVSLNELKERGKPGGPLESLQMLKQSRLSVSAVTAEEWKFIMGLVEK</sequence>
<name>A0ABR3Y740_9EURO</name>
<evidence type="ECO:0000313" key="4">
    <source>
        <dbReference type="Proteomes" id="UP001583193"/>
    </source>
</evidence>
<dbReference type="SUPFAM" id="SSF88697">
    <property type="entry name" value="PUA domain-like"/>
    <property type="match status" value="1"/>
</dbReference>
<reference evidence="3 4" key="1">
    <citation type="journal article" date="2024" name="IMA Fungus">
        <title>IMA Genome - F19 : A genome assembly and annotation guide to empower mycologists, including annotated draft genome sequences of Ceratocystis pirilliformis, Diaporthe australafricana, Fusarium ophioides, Paecilomyces lecythidis, and Sporothrix stenoceras.</title>
        <authorList>
            <person name="Aylward J."/>
            <person name="Wilson A.M."/>
            <person name="Visagie C.M."/>
            <person name="Spraker J."/>
            <person name="Barnes I."/>
            <person name="Buitendag C."/>
            <person name="Ceriani C."/>
            <person name="Del Mar Angel L."/>
            <person name="du Plessis D."/>
            <person name="Fuchs T."/>
            <person name="Gasser K."/>
            <person name="Kramer D."/>
            <person name="Li W."/>
            <person name="Munsamy K."/>
            <person name="Piso A."/>
            <person name="Price J.L."/>
            <person name="Sonnekus B."/>
            <person name="Thomas C."/>
            <person name="van der Nest A."/>
            <person name="van Dijk A."/>
            <person name="van Heerden A."/>
            <person name="van Vuuren N."/>
            <person name="Yilmaz N."/>
            <person name="Duong T.A."/>
            <person name="van der Merwe N.A."/>
            <person name="Wingfield M.J."/>
            <person name="Wingfield B.D."/>
        </authorList>
    </citation>
    <scope>NUCLEOTIDE SEQUENCE [LARGE SCALE GENOMIC DNA]</scope>
    <source>
        <strain evidence="3 4">CMW 18167</strain>
    </source>
</reference>
<dbReference type="InterPro" id="IPR052181">
    <property type="entry name" value="5hmC_binding"/>
</dbReference>
<dbReference type="InterPro" id="IPR002740">
    <property type="entry name" value="EVE_domain"/>
</dbReference>
<feature type="compositionally biased region" description="Basic and acidic residues" evidence="1">
    <location>
        <begin position="71"/>
        <end position="90"/>
    </location>
</feature>
<feature type="region of interest" description="Disordered" evidence="1">
    <location>
        <begin position="1"/>
        <end position="39"/>
    </location>
</feature>
<feature type="domain" description="EVE" evidence="2">
    <location>
        <begin position="142"/>
        <end position="220"/>
    </location>
</feature>
<dbReference type="PANTHER" id="PTHR14087">
    <property type="entry name" value="THYMOCYTE NUCLEAR PROTEIN 1"/>
    <property type="match status" value="1"/>
</dbReference>
<dbReference type="InterPro" id="IPR015947">
    <property type="entry name" value="PUA-like_sf"/>
</dbReference>
<dbReference type="Pfam" id="PF01878">
    <property type="entry name" value="EVE"/>
    <property type="match status" value="1"/>
</dbReference>
<accession>A0ABR3Y740</accession>
<organism evidence="3 4">
    <name type="scientific">Paecilomyces lecythidis</name>
    <dbReference type="NCBI Taxonomy" id="3004212"/>
    <lineage>
        <taxon>Eukaryota</taxon>
        <taxon>Fungi</taxon>
        <taxon>Dikarya</taxon>
        <taxon>Ascomycota</taxon>
        <taxon>Pezizomycotina</taxon>
        <taxon>Eurotiomycetes</taxon>
        <taxon>Eurotiomycetidae</taxon>
        <taxon>Eurotiales</taxon>
        <taxon>Thermoascaceae</taxon>
        <taxon>Paecilomyces</taxon>
    </lineage>
</organism>
<dbReference type="EMBL" id="JAVDPF010000005">
    <property type="protein sequence ID" value="KAL1883549.1"/>
    <property type="molecule type" value="Genomic_DNA"/>
</dbReference>
<protein>
    <recommendedName>
        <fullName evidence="2">EVE domain-containing protein</fullName>
    </recommendedName>
</protein>
<comment type="caution">
    <text evidence="3">The sequence shown here is derived from an EMBL/GenBank/DDBJ whole genome shotgun (WGS) entry which is preliminary data.</text>
</comment>